<name>A0A6A6CHL6_ZASCE</name>
<accession>A0A6A6CHL6</accession>
<dbReference type="EMBL" id="ML993595">
    <property type="protein sequence ID" value="KAF2166747.1"/>
    <property type="molecule type" value="Genomic_DNA"/>
</dbReference>
<sequence>MSTQCLLLDKMPAEIRNRIYEYAFAPDDDKEVELADGTPPTIDLVLANRQIHNESIGLYALAHLDYFRNTNFCISRERGPFIKPTIHSSLWTSAVVGNTPAYRGKGSVPRCGSSR</sequence>
<dbReference type="GeneID" id="54566018"/>
<protein>
    <submittedName>
        <fullName evidence="1">Uncharacterized protein</fullName>
    </submittedName>
</protein>
<dbReference type="OrthoDB" id="5413827at2759"/>
<dbReference type="RefSeq" id="XP_033667636.1">
    <property type="nucleotide sequence ID" value="XM_033812746.1"/>
</dbReference>
<dbReference type="Proteomes" id="UP000799537">
    <property type="component" value="Unassembled WGS sequence"/>
</dbReference>
<organism evidence="1 2">
    <name type="scientific">Zasmidium cellare ATCC 36951</name>
    <dbReference type="NCBI Taxonomy" id="1080233"/>
    <lineage>
        <taxon>Eukaryota</taxon>
        <taxon>Fungi</taxon>
        <taxon>Dikarya</taxon>
        <taxon>Ascomycota</taxon>
        <taxon>Pezizomycotina</taxon>
        <taxon>Dothideomycetes</taxon>
        <taxon>Dothideomycetidae</taxon>
        <taxon>Mycosphaerellales</taxon>
        <taxon>Mycosphaerellaceae</taxon>
        <taxon>Zasmidium</taxon>
    </lineage>
</organism>
<reference evidence="1" key="1">
    <citation type="journal article" date="2020" name="Stud. Mycol.">
        <title>101 Dothideomycetes genomes: a test case for predicting lifestyles and emergence of pathogens.</title>
        <authorList>
            <person name="Haridas S."/>
            <person name="Albert R."/>
            <person name="Binder M."/>
            <person name="Bloem J."/>
            <person name="Labutti K."/>
            <person name="Salamov A."/>
            <person name="Andreopoulos B."/>
            <person name="Baker S."/>
            <person name="Barry K."/>
            <person name="Bills G."/>
            <person name="Bluhm B."/>
            <person name="Cannon C."/>
            <person name="Castanera R."/>
            <person name="Culley D."/>
            <person name="Daum C."/>
            <person name="Ezra D."/>
            <person name="Gonzalez J."/>
            <person name="Henrissat B."/>
            <person name="Kuo A."/>
            <person name="Liang C."/>
            <person name="Lipzen A."/>
            <person name="Lutzoni F."/>
            <person name="Magnuson J."/>
            <person name="Mondo S."/>
            <person name="Nolan M."/>
            <person name="Ohm R."/>
            <person name="Pangilinan J."/>
            <person name="Park H.-J."/>
            <person name="Ramirez L."/>
            <person name="Alfaro M."/>
            <person name="Sun H."/>
            <person name="Tritt A."/>
            <person name="Yoshinaga Y."/>
            <person name="Zwiers L.-H."/>
            <person name="Turgeon B."/>
            <person name="Goodwin S."/>
            <person name="Spatafora J."/>
            <person name="Crous P."/>
            <person name="Grigoriev I."/>
        </authorList>
    </citation>
    <scope>NUCLEOTIDE SEQUENCE</scope>
    <source>
        <strain evidence="1">ATCC 36951</strain>
    </source>
</reference>
<dbReference type="AlphaFoldDB" id="A0A6A6CHL6"/>
<keyword evidence="2" id="KW-1185">Reference proteome</keyword>
<gene>
    <name evidence="1" type="ORF">M409DRAFT_54536</name>
</gene>
<evidence type="ECO:0000313" key="1">
    <source>
        <dbReference type="EMBL" id="KAF2166747.1"/>
    </source>
</evidence>
<proteinExistence type="predicted"/>
<evidence type="ECO:0000313" key="2">
    <source>
        <dbReference type="Proteomes" id="UP000799537"/>
    </source>
</evidence>